<dbReference type="Proteomes" id="UP000077266">
    <property type="component" value="Unassembled WGS sequence"/>
</dbReference>
<sequence length="251" mass="27589">MPVLAFTFGSFGDIATILQLAWTVRRTLGESAGSLAPLIADIDVFTLALQQIKSVLETRTAAPVPEDLMNGIAHALERCFVSLVRIKQRIASFNAQVAGVVGNSVVREYWVVLGWEILGGRREVEALKMRLSDQINVIQTLLAAAQCRNLEAIKTAAKAHSQSLDDIRNDSQGAHRHVGHMFASMRELCIRLSATSAAFTFFDSSGAQVLPLAVVPLSLAKKLQLFHPHRDHPSRPWRFKTLIREGRVTSG</sequence>
<evidence type="ECO:0000313" key="1">
    <source>
        <dbReference type="EMBL" id="KZV91144.1"/>
    </source>
</evidence>
<evidence type="ECO:0000313" key="2">
    <source>
        <dbReference type="Proteomes" id="UP000077266"/>
    </source>
</evidence>
<dbReference type="AlphaFoldDB" id="A0A165GXK5"/>
<name>A0A165GXK5_EXIGL</name>
<accession>A0A165GXK5</accession>
<dbReference type="InParanoid" id="A0A165GXK5"/>
<dbReference type="PANTHER" id="PTHR38886:SF1">
    <property type="entry name" value="NACHT-NTPASE AND P-LOOP NTPASES N-TERMINAL DOMAIN-CONTAINING PROTEIN"/>
    <property type="match status" value="1"/>
</dbReference>
<gene>
    <name evidence="1" type="ORF">EXIGLDRAFT_103606</name>
</gene>
<dbReference type="PANTHER" id="PTHR38886">
    <property type="entry name" value="SESA DOMAIN-CONTAINING PROTEIN"/>
    <property type="match status" value="1"/>
</dbReference>
<dbReference type="EMBL" id="KV426034">
    <property type="protein sequence ID" value="KZV91144.1"/>
    <property type="molecule type" value="Genomic_DNA"/>
</dbReference>
<organism evidence="1 2">
    <name type="scientific">Exidia glandulosa HHB12029</name>
    <dbReference type="NCBI Taxonomy" id="1314781"/>
    <lineage>
        <taxon>Eukaryota</taxon>
        <taxon>Fungi</taxon>
        <taxon>Dikarya</taxon>
        <taxon>Basidiomycota</taxon>
        <taxon>Agaricomycotina</taxon>
        <taxon>Agaricomycetes</taxon>
        <taxon>Auriculariales</taxon>
        <taxon>Exidiaceae</taxon>
        <taxon>Exidia</taxon>
    </lineage>
</organism>
<protein>
    <recommendedName>
        <fullName evidence="3">Fungal N-terminal domain-containing protein</fullName>
    </recommendedName>
</protein>
<proteinExistence type="predicted"/>
<reference evidence="1 2" key="1">
    <citation type="journal article" date="2016" name="Mol. Biol. Evol.">
        <title>Comparative Genomics of Early-Diverging Mushroom-Forming Fungi Provides Insights into the Origins of Lignocellulose Decay Capabilities.</title>
        <authorList>
            <person name="Nagy L.G."/>
            <person name="Riley R."/>
            <person name="Tritt A."/>
            <person name="Adam C."/>
            <person name="Daum C."/>
            <person name="Floudas D."/>
            <person name="Sun H."/>
            <person name="Yadav J.S."/>
            <person name="Pangilinan J."/>
            <person name="Larsson K.H."/>
            <person name="Matsuura K."/>
            <person name="Barry K."/>
            <person name="Labutti K."/>
            <person name="Kuo R."/>
            <person name="Ohm R.A."/>
            <person name="Bhattacharya S.S."/>
            <person name="Shirouzu T."/>
            <person name="Yoshinaga Y."/>
            <person name="Martin F.M."/>
            <person name="Grigoriev I.V."/>
            <person name="Hibbett D.S."/>
        </authorList>
    </citation>
    <scope>NUCLEOTIDE SEQUENCE [LARGE SCALE GENOMIC DNA]</scope>
    <source>
        <strain evidence="1 2">HHB12029</strain>
    </source>
</reference>
<dbReference type="OrthoDB" id="2757361at2759"/>
<keyword evidence="2" id="KW-1185">Reference proteome</keyword>
<evidence type="ECO:0008006" key="3">
    <source>
        <dbReference type="Google" id="ProtNLM"/>
    </source>
</evidence>